<reference evidence="4 5" key="1">
    <citation type="submission" date="2023-03" db="EMBL/GenBank/DDBJ databases">
        <title>Bacillus Genome Sequencing.</title>
        <authorList>
            <person name="Dunlap C."/>
        </authorList>
    </citation>
    <scope>NUCLEOTIDE SEQUENCE [LARGE SCALE GENOMIC DNA]</scope>
    <source>
        <strain evidence="4 5">B-4107</strain>
    </source>
</reference>
<evidence type="ECO:0000256" key="1">
    <source>
        <dbReference type="ARBA" id="ARBA00008954"/>
    </source>
</evidence>
<keyword evidence="2 3" id="KW-0663">Pyridoxal phosphate</keyword>
<dbReference type="EMBL" id="JAROAS010000001">
    <property type="protein sequence ID" value="MED4126731.1"/>
    <property type="molecule type" value="Genomic_DNA"/>
</dbReference>
<evidence type="ECO:0000256" key="2">
    <source>
        <dbReference type="ARBA" id="ARBA00022898"/>
    </source>
</evidence>
<evidence type="ECO:0000313" key="5">
    <source>
        <dbReference type="Proteomes" id="UP001341820"/>
    </source>
</evidence>
<keyword evidence="4" id="KW-0032">Aminotransferase</keyword>
<organism evidence="4 5">
    <name type="scientific">Shouchella miscanthi</name>
    <dbReference type="NCBI Taxonomy" id="2598861"/>
    <lineage>
        <taxon>Bacteria</taxon>
        <taxon>Bacillati</taxon>
        <taxon>Bacillota</taxon>
        <taxon>Bacilli</taxon>
        <taxon>Bacillales</taxon>
        <taxon>Bacillaceae</taxon>
        <taxon>Shouchella</taxon>
    </lineage>
</organism>
<dbReference type="Gene3D" id="3.90.1150.10">
    <property type="entry name" value="Aspartate Aminotransferase, domain 1"/>
    <property type="match status" value="1"/>
</dbReference>
<dbReference type="Gene3D" id="3.40.640.10">
    <property type="entry name" value="Type I PLP-dependent aspartate aminotransferase-like (Major domain)"/>
    <property type="match status" value="1"/>
</dbReference>
<sequence>MIELTECIPGPKSINYMDRLKKLEAPGLTLDDSELSIVWAKSKGSKVYDVDENEYIDFASGLNVANVGHSNSEVLNSVKDQLELMVHGMGDFHSNNKKIEFLEKMKEIVPLSDPKFIVSVNGSDAVDAALKTASLFTGKSQYISFYGGYHGMGAKSLEVTARNHFRDPFTKEIPRSTIFLPYPYELRNSIGDSTNYISECLKLVEQTIENSASGSNDVAAIIIESFQGRGGVVQAPKEFLRGLREICDRTGVLLIVDEILSGMGRTGKWFGFEHSEIQPDIFTIGKGLSSGYPISVCCGNENIMSIWGKFSGESVHTSTFQGNPIGCVMAKSTIEYMQKHNLIERSEELGEYFIKRLKSEIGQNENVGEIRGKGLMIGIEFVLDKDLKKPNSNLCWSVMKKALKRGIIFLNGGHEVNVLCLTPPLIIEKNEIDYCIETLKDILEER</sequence>
<dbReference type="SUPFAM" id="SSF53383">
    <property type="entry name" value="PLP-dependent transferases"/>
    <property type="match status" value="1"/>
</dbReference>
<dbReference type="PANTHER" id="PTHR43094">
    <property type="entry name" value="AMINOTRANSFERASE"/>
    <property type="match status" value="1"/>
</dbReference>
<dbReference type="PIRSF" id="PIRSF000521">
    <property type="entry name" value="Transaminase_4ab_Lys_Orn"/>
    <property type="match status" value="1"/>
</dbReference>
<comment type="caution">
    <text evidence="4">The sequence shown here is derived from an EMBL/GenBank/DDBJ whole genome shotgun (WGS) entry which is preliminary data.</text>
</comment>
<dbReference type="InterPro" id="IPR005814">
    <property type="entry name" value="Aminotrans_3"/>
</dbReference>
<dbReference type="PROSITE" id="PS00600">
    <property type="entry name" value="AA_TRANSFER_CLASS_3"/>
    <property type="match status" value="1"/>
</dbReference>
<evidence type="ECO:0000313" key="4">
    <source>
        <dbReference type="EMBL" id="MED4126731.1"/>
    </source>
</evidence>
<keyword evidence="5" id="KW-1185">Reference proteome</keyword>
<dbReference type="InterPro" id="IPR015422">
    <property type="entry name" value="PyrdxlP-dep_Trfase_small"/>
</dbReference>
<evidence type="ECO:0000256" key="3">
    <source>
        <dbReference type="RuleBase" id="RU003560"/>
    </source>
</evidence>
<dbReference type="Pfam" id="PF00202">
    <property type="entry name" value="Aminotran_3"/>
    <property type="match status" value="1"/>
</dbReference>
<gene>
    <name evidence="4" type="ORF">P5F74_01110</name>
</gene>
<protein>
    <submittedName>
        <fullName evidence="4">Aspartate aminotransferase family protein</fullName>
    </submittedName>
</protein>
<dbReference type="Proteomes" id="UP001341820">
    <property type="component" value="Unassembled WGS sequence"/>
</dbReference>
<accession>A0ABU6NEW1</accession>
<name>A0ABU6NEW1_9BACI</name>
<dbReference type="PANTHER" id="PTHR43094:SF1">
    <property type="entry name" value="AMINOTRANSFERASE CLASS-III"/>
    <property type="match status" value="1"/>
</dbReference>
<proteinExistence type="inferred from homology"/>
<dbReference type="RefSeq" id="WP_328235970.1">
    <property type="nucleotide sequence ID" value="NZ_JAROAS010000001.1"/>
</dbReference>
<dbReference type="GO" id="GO:0008483">
    <property type="term" value="F:transaminase activity"/>
    <property type="evidence" value="ECO:0007669"/>
    <property type="project" value="UniProtKB-KW"/>
</dbReference>
<comment type="similarity">
    <text evidence="1 3">Belongs to the class-III pyridoxal-phosphate-dependent aminotransferase family.</text>
</comment>
<dbReference type="InterPro" id="IPR015424">
    <property type="entry name" value="PyrdxlP-dep_Trfase"/>
</dbReference>
<keyword evidence="4" id="KW-0808">Transferase</keyword>
<dbReference type="InterPro" id="IPR049704">
    <property type="entry name" value="Aminotrans_3_PPA_site"/>
</dbReference>
<dbReference type="CDD" id="cd00610">
    <property type="entry name" value="OAT_like"/>
    <property type="match status" value="1"/>
</dbReference>
<dbReference type="InterPro" id="IPR015421">
    <property type="entry name" value="PyrdxlP-dep_Trfase_major"/>
</dbReference>